<organism evidence="1 2">
    <name type="scientific">Periplaneta americana</name>
    <name type="common">American cockroach</name>
    <name type="synonym">Blatta americana</name>
    <dbReference type="NCBI Taxonomy" id="6978"/>
    <lineage>
        <taxon>Eukaryota</taxon>
        <taxon>Metazoa</taxon>
        <taxon>Ecdysozoa</taxon>
        <taxon>Arthropoda</taxon>
        <taxon>Hexapoda</taxon>
        <taxon>Insecta</taxon>
        <taxon>Pterygota</taxon>
        <taxon>Neoptera</taxon>
        <taxon>Polyneoptera</taxon>
        <taxon>Dictyoptera</taxon>
        <taxon>Blattodea</taxon>
        <taxon>Blattoidea</taxon>
        <taxon>Blattidae</taxon>
        <taxon>Blattinae</taxon>
        <taxon>Periplaneta</taxon>
    </lineage>
</organism>
<reference evidence="1 2" key="1">
    <citation type="journal article" date="2022" name="Allergy">
        <title>Genome assembly and annotation of Periplaneta americana reveal a comprehensive cockroach allergen profile.</title>
        <authorList>
            <person name="Wang L."/>
            <person name="Xiong Q."/>
            <person name="Saelim N."/>
            <person name="Wang L."/>
            <person name="Nong W."/>
            <person name="Wan A.T."/>
            <person name="Shi M."/>
            <person name="Liu X."/>
            <person name="Cao Q."/>
            <person name="Hui J.H.L."/>
            <person name="Sookrung N."/>
            <person name="Leung T.F."/>
            <person name="Tungtrongchitr A."/>
            <person name="Tsui S.K.W."/>
        </authorList>
    </citation>
    <scope>NUCLEOTIDE SEQUENCE [LARGE SCALE GENOMIC DNA]</scope>
    <source>
        <strain evidence="1">PWHHKU_190912</strain>
    </source>
</reference>
<evidence type="ECO:0000313" key="2">
    <source>
        <dbReference type="Proteomes" id="UP001148838"/>
    </source>
</evidence>
<accession>A0ABQ8RXX9</accession>
<gene>
    <name evidence="1" type="ORF">ANN_27316</name>
</gene>
<name>A0ABQ8RXX9_PERAM</name>
<comment type="caution">
    <text evidence="1">The sequence shown here is derived from an EMBL/GenBank/DDBJ whole genome shotgun (WGS) entry which is preliminary data.</text>
</comment>
<dbReference type="EMBL" id="JAJSOF020000040">
    <property type="protein sequence ID" value="KAJ4426502.1"/>
    <property type="molecule type" value="Genomic_DNA"/>
</dbReference>
<dbReference type="Proteomes" id="UP001148838">
    <property type="component" value="Unassembled WGS sequence"/>
</dbReference>
<keyword evidence="2" id="KW-1185">Reference proteome</keyword>
<proteinExistence type="predicted"/>
<sequence>MREENSELQVHFRLLIALTFVSVDDVTLTFAFDQLRDVAEEELLPIFDSTEDNSIRGRRRGRGGQQSLFPPNIWNCYDLNEITKNNKQLLMGKTHPSLRHLLALLQRERERRQKSVLK</sequence>
<protein>
    <submittedName>
        <fullName evidence="1">Uncharacterized protein</fullName>
    </submittedName>
</protein>
<evidence type="ECO:0000313" key="1">
    <source>
        <dbReference type="EMBL" id="KAJ4426502.1"/>
    </source>
</evidence>